<proteinExistence type="predicted"/>
<dbReference type="PANTHER" id="PTHR43143">
    <property type="entry name" value="METALLOPHOSPHOESTERASE, CALCINEURIN SUPERFAMILY"/>
    <property type="match status" value="1"/>
</dbReference>
<dbReference type="InterPro" id="IPR051918">
    <property type="entry name" value="STPP_CPPED1"/>
</dbReference>
<evidence type="ECO:0000313" key="5">
    <source>
        <dbReference type="Proteomes" id="UP000278440"/>
    </source>
</evidence>
<keyword evidence="1" id="KW-0732">Signal</keyword>
<protein>
    <submittedName>
        <fullName evidence="4">Calcineurin-like phosphoesterase family protein</fullName>
    </submittedName>
</protein>
<sequence length="484" mass="50961">MSPFRSAPQSPSRPRRRRRLAGALCVTLAAGAALALSPAGTTAAAAEAQCSDFTRKVYTTLDPTRGAQLMTTVLGESLAGDARGLTVPATGTLSAAPEPGTGLVPVTRLLRESDGQYLYRTTADGVAAAVAAGYVSQGTAFHAATTGGSCLRPVTELVKGEAHRYVSTPAERSSLVASGWRNAGVVFHLGRGTLAKVFTVAVIPDTQQETKTPGDPRFLDRSRWLVANRDRLGLAFVTHTGDVTDWDTPDHYMYATASAALAPLDGVVPYSLSIGNHDTAAVGPGGSAADPTMTKVLVRDTRTFNAYLGRGTAALGGRFEAGKVDNTYSTFSAGGLRWLVLNLELWPRAAAVAWAKGVVAAHPRHNVIVNTHSYLDATGALVQSPGYGATSPQYLYDQLVSTSPNVKIVVSGHTGTSFARVDRTPSGNVVNSFLLAMHDGRTNPVRLLEVNTTTDEVASYVYGPYTSTVFDAFATPPRPAGWVR</sequence>
<dbReference type="OrthoDB" id="9772095at2"/>
<evidence type="ECO:0000259" key="2">
    <source>
        <dbReference type="Pfam" id="PF00149"/>
    </source>
</evidence>
<dbReference type="PANTHER" id="PTHR43143:SF5">
    <property type="entry name" value="SECRETED PROTEIN"/>
    <property type="match status" value="1"/>
</dbReference>
<comment type="caution">
    <text evidence="4">The sequence shown here is derived from an EMBL/GenBank/DDBJ whole genome shotgun (WGS) entry which is preliminary data.</text>
</comment>
<feature type="domain" description="DUF5648" evidence="3">
    <location>
        <begin position="63"/>
        <end position="187"/>
    </location>
</feature>
<accession>A0A495Y055</accession>
<evidence type="ECO:0000313" key="4">
    <source>
        <dbReference type="EMBL" id="RKT78356.1"/>
    </source>
</evidence>
<feature type="domain" description="Calcineurin-like phosphoesterase" evidence="2">
    <location>
        <begin position="199"/>
        <end position="414"/>
    </location>
</feature>
<dbReference type="InterPro" id="IPR004843">
    <property type="entry name" value="Calcineurin-like_PHP"/>
</dbReference>
<dbReference type="PROSITE" id="PS51318">
    <property type="entry name" value="TAT"/>
    <property type="match status" value="1"/>
</dbReference>
<evidence type="ECO:0000256" key="1">
    <source>
        <dbReference type="SAM" id="SignalP"/>
    </source>
</evidence>
<dbReference type="GO" id="GO:0016787">
    <property type="term" value="F:hydrolase activity"/>
    <property type="evidence" value="ECO:0007669"/>
    <property type="project" value="InterPro"/>
</dbReference>
<dbReference type="Pfam" id="PF00149">
    <property type="entry name" value="Metallophos"/>
    <property type="match status" value="1"/>
</dbReference>
<dbReference type="AlphaFoldDB" id="A0A495Y055"/>
<dbReference type="Pfam" id="PF18885">
    <property type="entry name" value="DUF5648"/>
    <property type="match status" value="1"/>
</dbReference>
<gene>
    <name evidence="4" type="ORF">DFJ68_1800</name>
</gene>
<feature type="signal peptide" evidence="1">
    <location>
        <begin position="1"/>
        <end position="35"/>
    </location>
</feature>
<dbReference type="Gene3D" id="3.60.21.10">
    <property type="match status" value="1"/>
</dbReference>
<organism evidence="4 5">
    <name type="scientific">Terracoccus luteus</name>
    <dbReference type="NCBI Taxonomy" id="53356"/>
    <lineage>
        <taxon>Bacteria</taxon>
        <taxon>Bacillati</taxon>
        <taxon>Actinomycetota</taxon>
        <taxon>Actinomycetes</taxon>
        <taxon>Micrococcales</taxon>
        <taxon>Intrasporangiaceae</taxon>
        <taxon>Terracoccus</taxon>
    </lineage>
</organism>
<dbReference type="InterPro" id="IPR006311">
    <property type="entry name" value="TAT_signal"/>
</dbReference>
<keyword evidence="5" id="KW-1185">Reference proteome</keyword>
<dbReference type="InterPro" id="IPR043708">
    <property type="entry name" value="DUF5648"/>
</dbReference>
<name>A0A495Y055_9MICO</name>
<dbReference type="Proteomes" id="UP000278440">
    <property type="component" value="Unassembled WGS sequence"/>
</dbReference>
<dbReference type="SUPFAM" id="SSF56300">
    <property type="entry name" value="Metallo-dependent phosphatases"/>
    <property type="match status" value="1"/>
</dbReference>
<feature type="chain" id="PRO_5039070425" evidence="1">
    <location>
        <begin position="36"/>
        <end position="484"/>
    </location>
</feature>
<evidence type="ECO:0000259" key="3">
    <source>
        <dbReference type="Pfam" id="PF18885"/>
    </source>
</evidence>
<dbReference type="EMBL" id="RBXT01000001">
    <property type="protein sequence ID" value="RKT78356.1"/>
    <property type="molecule type" value="Genomic_DNA"/>
</dbReference>
<dbReference type="InterPro" id="IPR029052">
    <property type="entry name" value="Metallo-depent_PP-like"/>
</dbReference>
<reference evidence="4 5" key="1">
    <citation type="submission" date="2018-10" db="EMBL/GenBank/DDBJ databases">
        <title>Sequencing the genomes of 1000 actinobacteria strains.</title>
        <authorList>
            <person name="Klenk H.-P."/>
        </authorList>
    </citation>
    <scope>NUCLEOTIDE SEQUENCE [LARGE SCALE GENOMIC DNA]</scope>
    <source>
        <strain evidence="4 5">DSM 44267</strain>
    </source>
</reference>